<name>A0A1Y2EK61_9PEZI</name>
<dbReference type="GeneID" id="63770531"/>
<gene>
    <name evidence="1" type="ORF">BCR38DRAFT_23150</name>
</gene>
<dbReference type="Proteomes" id="UP000193689">
    <property type="component" value="Unassembled WGS sequence"/>
</dbReference>
<keyword evidence="2" id="KW-1185">Reference proteome</keyword>
<dbReference type="AlphaFoldDB" id="A0A1Y2EK61"/>
<protein>
    <submittedName>
        <fullName evidence="1">Uncharacterized protein</fullName>
    </submittedName>
</protein>
<dbReference type="InParanoid" id="A0A1Y2EK61"/>
<dbReference type="RefSeq" id="XP_040721509.1">
    <property type="nucleotide sequence ID" value="XM_040854319.1"/>
</dbReference>
<organism evidence="1 2">
    <name type="scientific">Pseudomassariella vexata</name>
    <dbReference type="NCBI Taxonomy" id="1141098"/>
    <lineage>
        <taxon>Eukaryota</taxon>
        <taxon>Fungi</taxon>
        <taxon>Dikarya</taxon>
        <taxon>Ascomycota</taxon>
        <taxon>Pezizomycotina</taxon>
        <taxon>Sordariomycetes</taxon>
        <taxon>Xylariomycetidae</taxon>
        <taxon>Amphisphaeriales</taxon>
        <taxon>Pseudomassariaceae</taxon>
        <taxon>Pseudomassariella</taxon>
    </lineage>
</organism>
<comment type="caution">
    <text evidence="1">The sequence shown here is derived from an EMBL/GenBank/DDBJ whole genome shotgun (WGS) entry which is preliminary data.</text>
</comment>
<reference evidence="1 2" key="1">
    <citation type="submission" date="2016-07" db="EMBL/GenBank/DDBJ databases">
        <title>Pervasive Adenine N6-methylation of Active Genes in Fungi.</title>
        <authorList>
            <consortium name="DOE Joint Genome Institute"/>
            <person name="Mondo S.J."/>
            <person name="Dannebaum R.O."/>
            <person name="Kuo R.C."/>
            <person name="Labutti K."/>
            <person name="Haridas S."/>
            <person name="Kuo A."/>
            <person name="Salamov A."/>
            <person name="Ahrendt S.R."/>
            <person name="Lipzen A."/>
            <person name="Sullivan W."/>
            <person name="Andreopoulos W.B."/>
            <person name="Clum A."/>
            <person name="Lindquist E."/>
            <person name="Daum C."/>
            <person name="Ramamoorthy G.K."/>
            <person name="Gryganskyi A."/>
            <person name="Culley D."/>
            <person name="Magnuson J.K."/>
            <person name="James T.Y."/>
            <person name="O'Malley M.A."/>
            <person name="Stajich J.E."/>
            <person name="Spatafora J.W."/>
            <person name="Visel A."/>
            <person name="Grigoriev I.V."/>
        </authorList>
    </citation>
    <scope>NUCLEOTIDE SEQUENCE [LARGE SCALE GENOMIC DNA]</scope>
    <source>
        <strain evidence="1 2">CBS 129021</strain>
    </source>
</reference>
<dbReference type="EMBL" id="MCFJ01000001">
    <property type="protein sequence ID" value="ORY71917.1"/>
    <property type="molecule type" value="Genomic_DNA"/>
</dbReference>
<sequence length="159" mass="17182">MAFSRNLGYWGEAGGLISILRLQVSKNKTNLYVGCVVGLCSRPTLSETPPTLVDRLGAGRASPEILTTRRRNIPETVCGYTVLGLLFGQLVLPTDAESSTGGSTSWSAAGRILTFPLGQMRRPNKVEEVLGRIPLPHTSYATIRHSHINSPPVLRSSQP</sequence>
<accession>A0A1Y2EK61</accession>
<evidence type="ECO:0000313" key="1">
    <source>
        <dbReference type="EMBL" id="ORY71917.1"/>
    </source>
</evidence>
<proteinExistence type="predicted"/>
<evidence type="ECO:0000313" key="2">
    <source>
        <dbReference type="Proteomes" id="UP000193689"/>
    </source>
</evidence>